<dbReference type="PANTHER" id="PTHR42718">
    <property type="entry name" value="MAJOR FACILITATOR SUPERFAMILY MULTIDRUG TRANSPORTER MFSC"/>
    <property type="match status" value="1"/>
</dbReference>
<evidence type="ECO:0000313" key="9">
    <source>
        <dbReference type="Proteomes" id="UP000051296"/>
    </source>
</evidence>
<feature type="transmembrane region" description="Helical" evidence="6">
    <location>
        <begin position="167"/>
        <end position="184"/>
    </location>
</feature>
<feature type="transmembrane region" description="Helical" evidence="6">
    <location>
        <begin position="351"/>
        <end position="375"/>
    </location>
</feature>
<proteinExistence type="predicted"/>
<evidence type="ECO:0000256" key="4">
    <source>
        <dbReference type="ARBA" id="ARBA00022989"/>
    </source>
</evidence>
<evidence type="ECO:0000259" key="7">
    <source>
        <dbReference type="PROSITE" id="PS50850"/>
    </source>
</evidence>
<comment type="subcellular location">
    <subcellularLocation>
        <location evidence="1">Cell membrane</location>
        <topology evidence="1">Multi-pass membrane protein</topology>
    </subcellularLocation>
</comment>
<dbReference type="InterPro" id="IPR036259">
    <property type="entry name" value="MFS_trans_sf"/>
</dbReference>
<evidence type="ECO:0000256" key="6">
    <source>
        <dbReference type="SAM" id="Phobius"/>
    </source>
</evidence>
<dbReference type="PANTHER" id="PTHR42718:SF9">
    <property type="entry name" value="MAJOR FACILITATOR SUPERFAMILY MULTIDRUG TRANSPORTER MFSC"/>
    <property type="match status" value="1"/>
</dbReference>
<evidence type="ECO:0000313" key="8">
    <source>
        <dbReference type="EMBL" id="KRN33611.1"/>
    </source>
</evidence>
<feature type="transmembrane region" description="Helical" evidence="6">
    <location>
        <begin position="46"/>
        <end position="69"/>
    </location>
</feature>
<reference evidence="8 9" key="1">
    <citation type="journal article" date="2015" name="Genome Announc.">
        <title>Expanding the biotechnology potential of lactobacilli through comparative genomics of 213 strains and associated genera.</title>
        <authorList>
            <person name="Sun Z."/>
            <person name="Harris H.M."/>
            <person name="McCann A."/>
            <person name="Guo C."/>
            <person name="Argimon S."/>
            <person name="Zhang W."/>
            <person name="Yang X."/>
            <person name="Jeffery I.B."/>
            <person name="Cooney J.C."/>
            <person name="Kagawa T.F."/>
            <person name="Liu W."/>
            <person name="Song Y."/>
            <person name="Salvetti E."/>
            <person name="Wrobel A."/>
            <person name="Rasinkangas P."/>
            <person name="Parkhill J."/>
            <person name="Rea M.C."/>
            <person name="O'Sullivan O."/>
            <person name="Ritari J."/>
            <person name="Douillard F.P."/>
            <person name="Paul Ross R."/>
            <person name="Yang R."/>
            <person name="Briner A.E."/>
            <person name="Felis G.E."/>
            <person name="de Vos W.M."/>
            <person name="Barrangou R."/>
            <person name="Klaenhammer T.R."/>
            <person name="Caufield P.W."/>
            <person name="Cui Y."/>
            <person name="Zhang H."/>
            <person name="O'Toole P.W."/>
        </authorList>
    </citation>
    <scope>NUCLEOTIDE SEQUENCE [LARGE SCALE GENOMIC DNA]</scope>
    <source>
        <strain evidence="8 9">DSM 20190</strain>
    </source>
</reference>
<comment type="caution">
    <text evidence="8">The sequence shown here is derived from an EMBL/GenBank/DDBJ whole genome shotgun (WGS) entry which is preliminary data.</text>
</comment>
<keyword evidence="3 6" id="KW-0812">Transmembrane</keyword>
<dbReference type="InterPro" id="IPR011701">
    <property type="entry name" value="MFS"/>
</dbReference>
<dbReference type="SUPFAM" id="SSF103473">
    <property type="entry name" value="MFS general substrate transporter"/>
    <property type="match status" value="1"/>
</dbReference>
<feature type="transmembrane region" description="Helical" evidence="6">
    <location>
        <begin position="222"/>
        <end position="239"/>
    </location>
</feature>
<feature type="transmembrane region" description="Helical" evidence="6">
    <location>
        <begin position="81"/>
        <end position="101"/>
    </location>
</feature>
<dbReference type="EMBL" id="JQAX01000001">
    <property type="protein sequence ID" value="KRN33611.1"/>
    <property type="molecule type" value="Genomic_DNA"/>
</dbReference>
<dbReference type="Gene3D" id="1.20.1720.10">
    <property type="entry name" value="Multidrug resistance protein D"/>
    <property type="match status" value="1"/>
</dbReference>
<feature type="transmembrane region" description="Helical" evidence="6">
    <location>
        <begin position="251"/>
        <end position="275"/>
    </location>
</feature>
<feature type="transmembrane region" description="Helical" evidence="6">
    <location>
        <begin position="107"/>
        <end position="125"/>
    </location>
</feature>
<accession>A0A0R2G1B6</accession>
<dbReference type="eggNOG" id="COG2814">
    <property type="taxonomic scope" value="Bacteria"/>
</dbReference>
<feature type="domain" description="Major facilitator superfamily (MFS) profile" evidence="7">
    <location>
        <begin position="8"/>
        <end position="451"/>
    </location>
</feature>
<dbReference type="Proteomes" id="UP000051296">
    <property type="component" value="Unassembled WGS sequence"/>
</dbReference>
<evidence type="ECO:0000256" key="5">
    <source>
        <dbReference type="ARBA" id="ARBA00023136"/>
    </source>
</evidence>
<dbReference type="PROSITE" id="PS50850">
    <property type="entry name" value="MFS"/>
    <property type="match status" value="1"/>
</dbReference>
<dbReference type="InParanoid" id="A0A0R2G1B6"/>
<feature type="transmembrane region" description="Helical" evidence="6">
    <location>
        <begin position="7"/>
        <end position="26"/>
    </location>
</feature>
<organism evidence="8 9">
    <name type="scientific">Weissella halotolerans DSM 20190</name>
    <dbReference type="NCBI Taxonomy" id="1123500"/>
    <lineage>
        <taxon>Bacteria</taxon>
        <taxon>Bacillati</taxon>
        <taxon>Bacillota</taxon>
        <taxon>Bacilli</taxon>
        <taxon>Lactobacillales</taxon>
        <taxon>Lactobacillaceae</taxon>
        <taxon>Weissella</taxon>
    </lineage>
</organism>
<evidence type="ECO:0000256" key="3">
    <source>
        <dbReference type="ARBA" id="ARBA00022692"/>
    </source>
</evidence>
<feature type="transmembrane region" description="Helical" evidence="6">
    <location>
        <begin position="317"/>
        <end position="339"/>
    </location>
</feature>
<keyword evidence="2" id="KW-0813">Transport</keyword>
<name>A0A0R2G1B6_9LACO</name>
<feature type="transmembrane region" description="Helical" evidence="6">
    <location>
        <begin position="137"/>
        <end position="155"/>
    </location>
</feature>
<dbReference type="AlphaFoldDB" id="A0A0R2G1B6"/>
<evidence type="ECO:0000256" key="1">
    <source>
        <dbReference type="ARBA" id="ARBA00004651"/>
    </source>
</evidence>
<feature type="transmembrane region" description="Helical" evidence="6">
    <location>
        <begin position="281"/>
        <end position="305"/>
    </location>
</feature>
<keyword evidence="5 6" id="KW-0472">Membrane</keyword>
<dbReference type="GO" id="GO:0005886">
    <property type="term" value="C:plasma membrane"/>
    <property type="evidence" value="ECO:0007669"/>
    <property type="project" value="UniProtKB-SubCell"/>
</dbReference>
<evidence type="ECO:0000256" key="2">
    <source>
        <dbReference type="ARBA" id="ARBA00022448"/>
    </source>
</evidence>
<feature type="transmembrane region" description="Helical" evidence="6">
    <location>
        <begin position="421"/>
        <end position="445"/>
    </location>
</feature>
<dbReference type="Pfam" id="PF07690">
    <property type="entry name" value="MFS_1"/>
    <property type="match status" value="1"/>
</dbReference>
<feature type="transmembrane region" description="Helical" evidence="6">
    <location>
        <begin position="387"/>
        <end position="409"/>
    </location>
</feature>
<dbReference type="PRINTS" id="PR01036">
    <property type="entry name" value="TCRTETB"/>
</dbReference>
<protein>
    <submittedName>
        <fullName evidence="8">Multidrug resistance efflux pump</fullName>
    </submittedName>
</protein>
<dbReference type="InterPro" id="IPR020846">
    <property type="entry name" value="MFS_dom"/>
</dbReference>
<keyword evidence="4 6" id="KW-1133">Transmembrane helix</keyword>
<dbReference type="CDD" id="cd17503">
    <property type="entry name" value="MFS_LmrB_MDR_like"/>
    <property type="match status" value="1"/>
</dbReference>
<feature type="transmembrane region" description="Helical" evidence="6">
    <location>
        <begin position="196"/>
        <end position="216"/>
    </location>
</feature>
<sequence length="451" mass="48451">MMKTKEWQVLGAVIATGMMGFSGVLIETSMNVTFPHLMQEFHTNASGVQWVTTGYLLAIAVVVPVTAYLIRRFSVRQLFTWSNGVFILGLMLDSFSPTLAILLLGRLAQGIGTGIALPLMFHIILTKSPLAKRGVMMGIGTMTTSIAPAIGPTYGGLLLSTLGWRSIFWFLLLILGFSLVLGLRSIPAEQTHPKETLNWGAFLSLALGLTALLLAIDGQSVWLALVSLLPFTCFILMNRRHPLLNLRIFKLAGFAGMVYAFLVFQAVLLGLSFVLPNYLQLALHVSATTAGLFMFPGAVMGAILAPVSGRLLDRYGYAKPIGFGLVTATLALMVMTWFFPRLSFGGLLLGHVVLMTGVGFAYSNLMTTALGLLPIEDHADGNSVLNTLQQFIGASATAVMAQFLAQAVAKHPVTGVVQGSQNGLMCLTMLILIAVIVFGANLIYLKHKASV</sequence>
<dbReference type="GO" id="GO:0022857">
    <property type="term" value="F:transmembrane transporter activity"/>
    <property type="evidence" value="ECO:0007669"/>
    <property type="project" value="InterPro"/>
</dbReference>
<dbReference type="Gene3D" id="1.20.1250.20">
    <property type="entry name" value="MFS general substrate transporter like domains"/>
    <property type="match status" value="1"/>
</dbReference>
<dbReference type="PATRIC" id="fig|1123500.6.peg.419"/>
<dbReference type="STRING" id="1123500.GCA_000420365_00086"/>
<keyword evidence="9" id="KW-1185">Reference proteome</keyword>
<gene>
    <name evidence="8" type="ORF">IV68_GL000418</name>
</gene>